<protein>
    <submittedName>
        <fullName evidence="1">Uncharacterized protein</fullName>
    </submittedName>
</protein>
<sequence length="359" mass="39492">MSDKKYKGHHGHAKKENTNKRPPLTHFLCFPLVNQSSATQLASSLKEFKSKIPLISPPAASRAEASGHVVRVPLVPDDAIRPLGTLHLTLGVMSLGTRERLEEALGFLQSLDINGLLREVETEMVYTENSGRASIIASDTPSLPLTVDLTSLKALPNTRSTTILHAHPLDTTSRLYPLGVKLRNKFIEAGFMHCEMIKAPKGTKSHGIKSAGERSEPGENFQENTLIQTECPGSQKQEGLIPRPLLLHATVANTIYVKGRRNQQSRGKRGEQYKFNSAELLAVFGDPPSHSRGDSLHQEDSQNELHDTRQPFVWANDIVIDRVCICEMGAKPVLDDPTKGGPTLGQAYIPVGEKYFLES</sequence>
<proteinExistence type="predicted"/>
<name>A0ACB8UU75_9EURO</name>
<evidence type="ECO:0000313" key="1">
    <source>
        <dbReference type="EMBL" id="KAI2383998.1"/>
    </source>
</evidence>
<dbReference type="EMBL" id="JALBCA010000080">
    <property type="protein sequence ID" value="KAI2383998.1"/>
    <property type="molecule type" value="Genomic_DNA"/>
</dbReference>
<comment type="caution">
    <text evidence="1">The sequence shown here is derived from an EMBL/GenBank/DDBJ whole genome shotgun (WGS) entry which is preliminary data.</text>
</comment>
<accession>A0ACB8UU75</accession>
<gene>
    <name evidence="1" type="ORF">LOY88_004891</name>
</gene>
<organism evidence="1">
    <name type="scientific">Ophidiomyces ophidiicola</name>
    <dbReference type="NCBI Taxonomy" id="1387563"/>
    <lineage>
        <taxon>Eukaryota</taxon>
        <taxon>Fungi</taxon>
        <taxon>Dikarya</taxon>
        <taxon>Ascomycota</taxon>
        <taxon>Pezizomycotina</taxon>
        <taxon>Eurotiomycetes</taxon>
        <taxon>Eurotiomycetidae</taxon>
        <taxon>Onygenales</taxon>
        <taxon>Onygenaceae</taxon>
        <taxon>Ophidiomyces</taxon>
    </lineage>
</organism>
<reference evidence="1" key="1">
    <citation type="journal article" date="2022" name="bioRxiv">
        <title>Population genetic analysis of Ophidiomyces ophidiicola, the causative agent of snake fungal disease, indicates recent introductions to the USA.</title>
        <authorList>
            <person name="Ladner J.T."/>
            <person name="Palmer J.M."/>
            <person name="Ettinger C.L."/>
            <person name="Stajich J.E."/>
            <person name="Farrell T.M."/>
            <person name="Glorioso B.M."/>
            <person name="Lawson B."/>
            <person name="Price S.J."/>
            <person name="Stengle A.G."/>
            <person name="Grear D.A."/>
            <person name="Lorch J.M."/>
        </authorList>
    </citation>
    <scope>NUCLEOTIDE SEQUENCE</scope>
    <source>
        <strain evidence="1">NWHC 24266-5</strain>
    </source>
</reference>